<keyword evidence="2" id="KW-0804">Transcription</keyword>
<sequence>MNDDSFNPIVFFGPVVFGVLVIVSVWLIPAIVAGLIADRRGRSGIGFALATFFFLGPLGVGVALLATRGELDGAPWSAARRKLAQGRRRYLCDRCGAINDIAVETVATDAECWRCGEHWNVEPAKTI</sequence>
<keyword evidence="1" id="KW-0812">Transmembrane</keyword>
<organism evidence="2 3">
    <name type="scientific">Mycolicibacterium lutetiense</name>
    <dbReference type="NCBI Taxonomy" id="1641992"/>
    <lineage>
        <taxon>Bacteria</taxon>
        <taxon>Bacillati</taxon>
        <taxon>Actinomycetota</taxon>
        <taxon>Actinomycetes</taxon>
        <taxon>Mycobacteriales</taxon>
        <taxon>Mycobacteriaceae</taxon>
        <taxon>Mycolicibacterium</taxon>
    </lineage>
</organism>
<keyword evidence="1" id="KW-1133">Transmembrane helix</keyword>
<dbReference type="GO" id="GO:0000428">
    <property type="term" value="C:DNA-directed RNA polymerase complex"/>
    <property type="evidence" value="ECO:0007669"/>
    <property type="project" value="UniProtKB-KW"/>
</dbReference>
<evidence type="ECO:0000313" key="3">
    <source>
        <dbReference type="Proteomes" id="UP000694460"/>
    </source>
</evidence>
<comment type="caution">
    <text evidence="2">The sequence shown here is derived from an EMBL/GenBank/DDBJ whole genome shotgun (WGS) entry which is preliminary data.</text>
</comment>
<keyword evidence="2" id="KW-0240">DNA-directed RNA polymerase</keyword>
<keyword evidence="1" id="KW-0472">Membrane</keyword>
<keyword evidence="3" id="KW-1185">Reference proteome</keyword>
<protein>
    <submittedName>
        <fullName evidence="2">DNA-directed RNA polymerase subunit RPC12/RpoP</fullName>
    </submittedName>
</protein>
<proteinExistence type="predicted"/>
<evidence type="ECO:0000313" key="2">
    <source>
        <dbReference type="EMBL" id="MBP2450519.1"/>
    </source>
</evidence>
<feature type="transmembrane region" description="Helical" evidence="1">
    <location>
        <begin position="12"/>
        <end position="37"/>
    </location>
</feature>
<gene>
    <name evidence="2" type="ORF">JOF57_000404</name>
</gene>
<feature type="transmembrane region" description="Helical" evidence="1">
    <location>
        <begin position="44"/>
        <end position="66"/>
    </location>
</feature>
<dbReference type="RefSeq" id="WP_209913131.1">
    <property type="nucleotide sequence ID" value="NZ_JAGIOP010000001.1"/>
</dbReference>
<evidence type="ECO:0000256" key="1">
    <source>
        <dbReference type="SAM" id="Phobius"/>
    </source>
</evidence>
<reference evidence="2 3" key="1">
    <citation type="submission" date="2021-03" db="EMBL/GenBank/DDBJ databases">
        <title>Sequencing the genomes of 1000 actinobacteria strains.</title>
        <authorList>
            <person name="Klenk H.-P."/>
        </authorList>
    </citation>
    <scope>NUCLEOTIDE SEQUENCE [LARGE SCALE GENOMIC DNA]</scope>
    <source>
        <strain evidence="2 3">DSM 46713</strain>
    </source>
</reference>
<accession>A0ABS4ZPE9</accession>
<dbReference type="Proteomes" id="UP000694460">
    <property type="component" value="Unassembled WGS sequence"/>
</dbReference>
<dbReference type="EMBL" id="JAGIOP010000001">
    <property type="protein sequence ID" value="MBP2450519.1"/>
    <property type="molecule type" value="Genomic_DNA"/>
</dbReference>
<name>A0ABS4ZPE9_9MYCO</name>